<keyword evidence="6" id="KW-0443">Lipid metabolism</keyword>
<evidence type="ECO:0000256" key="5">
    <source>
        <dbReference type="ARBA" id="ARBA00022801"/>
    </source>
</evidence>
<keyword evidence="6" id="KW-0276">Fatty acid metabolism</keyword>
<evidence type="ECO:0000256" key="9">
    <source>
        <dbReference type="ARBA" id="ARBA00047337"/>
    </source>
</evidence>
<reference evidence="11 12" key="1">
    <citation type="submission" date="2024-02" db="EMBL/GenBank/DDBJ databases">
        <title>A draft genome for the cacao thread blight pathogen Marasmius crinis-equi.</title>
        <authorList>
            <person name="Cohen S.P."/>
            <person name="Baruah I.K."/>
            <person name="Amoako-Attah I."/>
            <person name="Bukari Y."/>
            <person name="Meinhardt L.W."/>
            <person name="Bailey B.A."/>
        </authorList>
    </citation>
    <scope>NUCLEOTIDE SEQUENCE [LARGE SCALE GENOMIC DNA]</scope>
    <source>
        <strain evidence="11 12">GH-76</strain>
    </source>
</reference>
<dbReference type="PANTHER" id="PTHR10655:SF17">
    <property type="entry name" value="LYSOPHOSPHOLIPASE-LIKE PROTEIN 1"/>
    <property type="match status" value="1"/>
</dbReference>
<comment type="similarity">
    <text evidence="1">Belongs to the AB hydrolase superfamily. AB hydrolase 2 family.</text>
</comment>
<evidence type="ECO:0000256" key="4">
    <source>
        <dbReference type="ARBA" id="ARBA00022487"/>
    </source>
</evidence>
<keyword evidence="4" id="KW-0719">Serine esterase</keyword>
<dbReference type="Proteomes" id="UP001465976">
    <property type="component" value="Unassembled WGS sequence"/>
</dbReference>
<evidence type="ECO:0000256" key="3">
    <source>
        <dbReference type="ARBA" id="ARBA00014923"/>
    </source>
</evidence>
<keyword evidence="12" id="KW-1185">Reference proteome</keyword>
<comment type="caution">
    <text evidence="11">The sequence shown here is derived from an EMBL/GenBank/DDBJ whole genome shotgun (WGS) entry which is preliminary data.</text>
</comment>
<evidence type="ECO:0000256" key="7">
    <source>
        <dbReference type="ARBA" id="ARBA00029392"/>
    </source>
</evidence>
<evidence type="ECO:0000313" key="12">
    <source>
        <dbReference type="Proteomes" id="UP001465976"/>
    </source>
</evidence>
<name>A0ABR3FYD5_9AGAR</name>
<comment type="catalytic activity">
    <reaction evidence="9">
        <text>S-hexadecanoyl-L-cysteinyl-[protein] + H2O = L-cysteinyl-[protein] + hexadecanoate + H(+)</text>
        <dbReference type="Rhea" id="RHEA:19233"/>
        <dbReference type="Rhea" id="RHEA-COMP:10131"/>
        <dbReference type="Rhea" id="RHEA-COMP:11032"/>
        <dbReference type="ChEBI" id="CHEBI:7896"/>
        <dbReference type="ChEBI" id="CHEBI:15377"/>
        <dbReference type="ChEBI" id="CHEBI:15378"/>
        <dbReference type="ChEBI" id="CHEBI:29950"/>
        <dbReference type="ChEBI" id="CHEBI:74151"/>
        <dbReference type="EC" id="3.1.2.22"/>
    </reaction>
</comment>
<evidence type="ECO:0000256" key="1">
    <source>
        <dbReference type="ARBA" id="ARBA00006499"/>
    </source>
</evidence>
<dbReference type="Pfam" id="PF02230">
    <property type="entry name" value="Abhydrolase_2"/>
    <property type="match status" value="1"/>
</dbReference>
<sequence length="175" mass="18998">MPAWFDIKAFGVLNREPDEEGMMESVRGIREFIDAEITSGIPCSRIVLGGFSQGATMTLLTGLTGDSDKKLAGLTPLSGSLPLRDKFKELISPHATTIPIFWGTGSADPLVTLELVEKGVDALKTLGLTVRRGSKDVEPGISFNIYDGLQHSTDPFELLDLKTWLKKVIPVNAKL</sequence>
<dbReference type="SUPFAM" id="SSF53474">
    <property type="entry name" value="alpha/beta-Hydrolases"/>
    <property type="match status" value="1"/>
</dbReference>
<dbReference type="PANTHER" id="PTHR10655">
    <property type="entry name" value="LYSOPHOSPHOLIPASE-RELATED"/>
    <property type="match status" value="1"/>
</dbReference>
<protein>
    <recommendedName>
        <fullName evidence="3">Acyl-protein thioesterase 1</fullName>
        <ecNumber evidence="2">3.1.2.22</ecNumber>
    </recommendedName>
    <alternativeName>
        <fullName evidence="8">Palmitoyl-protein hydrolase</fullName>
    </alternativeName>
</protein>
<dbReference type="Gene3D" id="3.40.50.1820">
    <property type="entry name" value="alpha/beta hydrolase"/>
    <property type="match status" value="1"/>
</dbReference>
<evidence type="ECO:0000313" key="11">
    <source>
        <dbReference type="EMBL" id="KAL0580515.1"/>
    </source>
</evidence>
<evidence type="ECO:0000259" key="10">
    <source>
        <dbReference type="Pfam" id="PF02230"/>
    </source>
</evidence>
<comment type="function">
    <text evidence="7">Hydrolyzes fatty acids from S-acylated cysteine residues in proteins with a strong preference for palmitoylated G-alpha proteins over other acyl substrates. Mediates the deacylation of G-alpha proteins such as GPA1 in vivo, but has weak or no activity toward palmitoylated Ras proteins. Has weak lysophospholipase activity in vitro; however such activity may not exist in vivo.</text>
</comment>
<dbReference type="EMBL" id="JBAHYK010000029">
    <property type="protein sequence ID" value="KAL0580515.1"/>
    <property type="molecule type" value="Genomic_DNA"/>
</dbReference>
<gene>
    <name evidence="11" type="ORF">V5O48_001502</name>
</gene>
<dbReference type="InterPro" id="IPR029058">
    <property type="entry name" value="AB_hydrolase_fold"/>
</dbReference>
<dbReference type="InterPro" id="IPR003140">
    <property type="entry name" value="PLipase/COase/thioEstase"/>
</dbReference>
<evidence type="ECO:0000256" key="6">
    <source>
        <dbReference type="ARBA" id="ARBA00022832"/>
    </source>
</evidence>
<keyword evidence="5" id="KW-0378">Hydrolase</keyword>
<proteinExistence type="inferred from homology"/>
<dbReference type="EC" id="3.1.2.22" evidence="2"/>
<dbReference type="InterPro" id="IPR050565">
    <property type="entry name" value="LYPA1-2/EST-like"/>
</dbReference>
<evidence type="ECO:0000256" key="2">
    <source>
        <dbReference type="ARBA" id="ARBA00012423"/>
    </source>
</evidence>
<accession>A0ABR3FYD5</accession>
<feature type="domain" description="Phospholipase/carboxylesterase/thioesterase" evidence="10">
    <location>
        <begin position="1"/>
        <end position="169"/>
    </location>
</feature>
<evidence type="ECO:0000256" key="8">
    <source>
        <dbReference type="ARBA" id="ARBA00031195"/>
    </source>
</evidence>
<organism evidence="11 12">
    <name type="scientific">Marasmius crinis-equi</name>
    <dbReference type="NCBI Taxonomy" id="585013"/>
    <lineage>
        <taxon>Eukaryota</taxon>
        <taxon>Fungi</taxon>
        <taxon>Dikarya</taxon>
        <taxon>Basidiomycota</taxon>
        <taxon>Agaricomycotina</taxon>
        <taxon>Agaricomycetes</taxon>
        <taxon>Agaricomycetidae</taxon>
        <taxon>Agaricales</taxon>
        <taxon>Marasmiineae</taxon>
        <taxon>Marasmiaceae</taxon>
        <taxon>Marasmius</taxon>
    </lineage>
</organism>